<dbReference type="SUPFAM" id="SSF103088">
    <property type="entry name" value="OmpA-like"/>
    <property type="match status" value="1"/>
</dbReference>
<evidence type="ECO:0000313" key="5">
    <source>
        <dbReference type="EMBL" id="TDL91079.1"/>
    </source>
</evidence>
<dbReference type="PANTHER" id="PTHR30329:SF21">
    <property type="entry name" value="LIPOPROTEIN YIAD-RELATED"/>
    <property type="match status" value="1"/>
</dbReference>
<keyword evidence="3" id="KW-1133">Transmembrane helix</keyword>
<feature type="transmembrane region" description="Helical" evidence="3">
    <location>
        <begin position="20"/>
        <end position="40"/>
    </location>
</feature>
<dbReference type="PROSITE" id="PS51123">
    <property type="entry name" value="OMPA_2"/>
    <property type="match status" value="1"/>
</dbReference>
<dbReference type="GO" id="GO:0016020">
    <property type="term" value="C:membrane"/>
    <property type="evidence" value="ECO:0007669"/>
    <property type="project" value="UniProtKB-UniRule"/>
</dbReference>
<gene>
    <name evidence="5" type="ORF">E2L05_02040</name>
</gene>
<protein>
    <submittedName>
        <fullName evidence="5">Peptidoglycan-binding protein</fullName>
    </submittedName>
</protein>
<organism evidence="5 6">
    <name type="scientific">Meridianimarinicoccus aquatilis</name>
    <dbReference type="NCBI Taxonomy" id="2552766"/>
    <lineage>
        <taxon>Bacteria</taxon>
        <taxon>Pseudomonadati</taxon>
        <taxon>Pseudomonadota</taxon>
        <taxon>Alphaproteobacteria</taxon>
        <taxon>Rhodobacterales</taxon>
        <taxon>Paracoccaceae</taxon>
        <taxon>Meridianimarinicoccus</taxon>
    </lineage>
</organism>
<keyword evidence="1 3" id="KW-0472">Membrane</keyword>
<feature type="coiled-coil region" evidence="2">
    <location>
        <begin position="300"/>
        <end position="464"/>
    </location>
</feature>
<evidence type="ECO:0000256" key="3">
    <source>
        <dbReference type="SAM" id="Phobius"/>
    </source>
</evidence>
<dbReference type="InterPro" id="IPR006665">
    <property type="entry name" value="OmpA-like"/>
</dbReference>
<dbReference type="EMBL" id="SMZO01000003">
    <property type="protein sequence ID" value="TDL91079.1"/>
    <property type="molecule type" value="Genomic_DNA"/>
</dbReference>
<evidence type="ECO:0000256" key="2">
    <source>
        <dbReference type="SAM" id="Coils"/>
    </source>
</evidence>
<evidence type="ECO:0000259" key="4">
    <source>
        <dbReference type="PROSITE" id="PS51123"/>
    </source>
</evidence>
<dbReference type="Pfam" id="PF00691">
    <property type="entry name" value="OmpA"/>
    <property type="match status" value="1"/>
</dbReference>
<dbReference type="Gene3D" id="3.30.1330.60">
    <property type="entry name" value="OmpA-like domain"/>
    <property type="match status" value="1"/>
</dbReference>
<dbReference type="OrthoDB" id="9815217at2"/>
<feature type="domain" description="OmpA-like" evidence="4">
    <location>
        <begin position="482"/>
        <end position="610"/>
    </location>
</feature>
<name>A0A4V3BCK6_9RHOB</name>
<dbReference type="PANTHER" id="PTHR30329">
    <property type="entry name" value="STATOR ELEMENT OF FLAGELLAR MOTOR COMPLEX"/>
    <property type="match status" value="1"/>
</dbReference>
<comment type="caution">
    <text evidence="5">The sequence shown here is derived from an EMBL/GenBank/DDBJ whole genome shotgun (WGS) entry which is preliminary data.</text>
</comment>
<sequence>MALNRRSGQRFQASIWPGFVDAMTALLLVLIFVLTIFMVVQSIQTETISGQETELDRLTLEIDTLATALGAEQQRNFELEGDVDDLGAALSRAENNEAFQNRLIDTLTAEMEQRNAELGAARGQITAFEAQVAALLADREAARGQVADLQQNVTDLSEDVSDLTDRRDALETALAQARTEIDAGEEAARLAAARREALQAMVADLRNQQDAQTDQIGTLQGQLDDASQALTEAQAARLADAEAARLLRARLENADAELTAMSLALEEQRKQAEDTLTLLAAARSAQADLDERLMAALLEGDQSETALDAARAELETARARLEDEGATAQDLRERLADALAAREIAESDLAATITDAERQAQLLASAQTELSNLSESSADDKRRLAALNAQLAALRGQLGELQSLLDTADARDAASNVQIELMGARLNTALARVAQEERRRAELEEAERKRLEDEAQRLENYRSEFFGRLREILGEQQGVQIVGDRFVFSSEVLFASGAADLSLEGRAEVAKVAQTLQQVAASIPAGIDWVIRVDGHTDDVPVSGSGPFADNWELSQARALSVVRFMIDNYGFPANRLAATGFAEFQPVDPRSTAQARARNRRIELKLTER</sequence>
<dbReference type="Proteomes" id="UP000294562">
    <property type="component" value="Unassembled WGS sequence"/>
</dbReference>
<evidence type="ECO:0000256" key="1">
    <source>
        <dbReference type="PROSITE-ProRule" id="PRU00473"/>
    </source>
</evidence>
<keyword evidence="6" id="KW-1185">Reference proteome</keyword>
<feature type="coiled-coil region" evidence="2">
    <location>
        <begin position="132"/>
        <end position="271"/>
    </location>
</feature>
<dbReference type="RefSeq" id="WP_133341233.1">
    <property type="nucleotide sequence ID" value="NZ_SMZO01000003.1"/>
</dbReference>
<dbReference type="InterPro" id="IPR050330">
    <property type="entry name" value="Bact_OuterMem_StrucFunc"/>
</dbReference>
<reference evidence="5 6" key="1">
    <citation type="submission" date="2019-03" db="EMBL/GenBank/DDBJ databases">
        <title>Rhodobacteraceae bacterium SM1902, a new member of the family Rhodobacteraceae isolated from Yantai.</title>
        <authorList>
            <person name="Sun Y."/>
        </authorList>
    </citation>
    <scope>NUCLEOTIDE SEQUENCE [LARGE SCALE GENOMIC DNA]</scope>
    <source>
        <strain evidence="5 6">SM1902</strain>
    </source>
</reference>
<dbReference type="AlphaFoldDB" id="A0A4V3BCK6"/>
<dbReference type="CDD" id="cd07185">
    <property type="entry name" value="OmpA_C-like"/>
    <property type="match status" value="1"/>
</dbReference>
<evidence type="ECO:0000313" key="6">
    <source>
        <dbReference type="Proteomes" id="UP000294562"/>
    </source>
</evidence>
<keyword evidence="3" id="KW-0812">Transmembrane</keyword>
<dbReference type="Gene3D" id="1.10.287.1490">
    <property type="match status" value="1"/>
</dbReference>
<dbReference type="InterPro" id="IPR036737">
    <property type="entry name" value="OmpA-like_sf"/>
</dbReference>
<proteinExistence type="predicted"/>
<keyword evidence="2" id="KW-0175">Coiled coil</keyword>
<dbReference type="NCBIfam" id="NF006542">
    <property type="entry name" value="PRK09039.1-1"/>
    <property type="match status" value="2"/>
</dbReference>
<accession>A0A4V3BCK6</accession>